<evidence type="ECO:0000256" key="3">
    <source>
        <dbReference type="PROSITE-ProRule" id="PRU00339"/>
    </source>
</evidence>
<evidence type="ECO:0000313" key="6">
    <source>
        <dbReference type="EMBL" id="CAH0995597.1"/>
    </source>
</evidence>
<proteinExistence type="predicted"/>
<feature type="compositionally biased region" description="Low complexity" evidence="4">
    <location>
        <begin position="547"/>
        <end position="567"/>
    </location>
</feature>
<feature type="compositionally biased region" description="Gly residues" evidence="4">
    <location>
        <begin position="568"/>
        <end position="577"/>
    </location>
</feature>
<feature type="signal peptide" evidence="5">
    <location>
        <begin position="1"/>
        <end position="24"/>
    </location>
</feature>
<keyword evidence="2 3" id="KW-0802">TPR repeat</keyword>
<dbReference type="InterPro" id="IPR051012">
    <property type="entry name" value="CellSynth/LPSAsmb/PSIAsmb"/>
</dbReference>
<accession>A0ABN8ERS5</accession>
<dbReference type="Pfam" id="PF07719">
    <property type="entry name" value="TPR_2"/>
    <property type="match status" value="1"/>
</dbReference>
<feature type="chain" id="PRO_5046923813" evidence="5">
    <location>
        <begin position="25"/>
        <end position="577"/>
    </location>
</feature>
<keyword evidence="5" id="KW-0732">Signal</keyword>
<dbReference type="Gene3D" id="1.25.40.10">
    <property type="entry name" value="Tetratricopeptide repeat domain"/>
    <property type="match status" value="3"/>
</dbReference>
<feature type="region of interest" description="Disordered" evidence="4">
    <location>
        <begin position="540"/>
        <end position="577"/>
    </location>
</feature>
<feature type="repeat" description="TPR" evidence="3">
    <location>
        <begin position="204"/>
        <end position="237"/>
    </location>
</feature>
<evidence type="ECO:0000256" key="1">
    <source>
        <dbReference type="ARBA" id="ARBA00022737"/>
    </source>
</evidence>
<dbReference type="PROSITE" id="PS50005">
    <property type="entry name" value="TPR"/>
    <property type="match status" value="2"/>
</dbReference>
<keyword evidence="7" id="KW-1185">Reference proteome</keyword>
<evidence type="ECO:0000256" key="2">
    <source>
        <dbReference type="ARBA" id="ARBA00022803"/>
    </source>
</evidence>
<dbReference type="SUPFAM" id="SSF48452">
    <property type="entry name" value="TPR-like"/>
    <property type="match status" value="3"/>
</dbReference>
<evidence type="ECO:0000256" key="5">
    <source>
        <dbReference type="SAM" id="SignalP"/>
    </source>
</evidence>
<evidence type="ECO:0000313" key="7">
    <source>
        <dbReference type="Proteomes" id="UP000837932"/>
    </source>
</evidence>
<comment type="caution">
    <text evidence="6">The sequence shown here is derived from an EMBL/GenBank/DDBJ whole genome shotgun (WGS) entry which is preliminary data.</text>
</comment>
<organism evidence="6 7">
    <name type="scientific">Emticicia aquatica</name>
    <dbReference type="NCBI Taxonomy" id="1681835"/>
    <lineage>
        <taxon>Bacteria</taxon>
        <taxon>Pseudomonadati</taxon>
        <taxon>Bacteroidota</taxon>
        <taxon>Cytophagia</taxon>
        <taxon>Cytophagales</taxon>
        <taxon>Leadbetterellaceae</taxon>
        <taxon>Emticicia</taxon>
    </lineage>
</organism>
<reference evidence="6" key="1">
    <citation type="submission" date="2021-12" db="EMBL/GenBank/DDBJ databases">
        <authorList>
            <person name="Rodrigo-Torres L."/>
            <person name="Arahal R. D."/>
            <person name="Lucena T."/>
        </authorList>
    </citation>
    <scope>NUCLEOTIDE SEQUENCE</scope>
    <source>
        <strain evidence="6">CECT 8858</strain>
    </source>
</reference>
<dbReference type="PANTHER" id="PTHR45586">
    <property type="entry name" value="TPR REPEAT-CONTAINING PROTEIN PA4667"/>
    <property type="match status" value="1"/>
</dbReference>
<dbReference type="RefSeq" id="WP_238806143.1">
    <property type="nucleotide sequence ID" value="NZ_CAKLPY010000001.1"/>
</dbReference>
<dbReference type="SMART" id="SM00028">
    <property type="entry name" value="TPR"/>
    <property type="match status" value="5"/>
</dbReference>
<feature type="repeat" description="TPR" evidence="3">
    <location>
        <begin position="419"/>
        <end position="452"/>
    </location>
</feature>
<name>A0ABN8ERS5_9BACT</name>
<protein>
    <submittedName>
        <fullName evidence="6">Lipopolysaccharide assembly protein B</fullName>
    </submittedName>
</protein>
<dbReference type="PANTHER" id="PTHR45586:SF1">
    <property type="entry name" value="LIPOPOLYSACCHARIDE ASSEMBLY PROTEIN B"/>
    <property type="match status" value="1"/>
</dbReference>
<dbReference type="InterPro" id="IPR011990">
    <property type="entry name" value="TPR-like_helical_dom_sf"/>
</dbReference>
<sequence length="577" mass="63535">MNKILKSLSVSAVAILALSFQTMAQTVQDGLRNLDAERYNAAETTFKQLASIAPTAENYFYLGYYYLNLQDGQVDLVQAKEAFAKGTALDAKKPDPLCRVGLATVKLLSGDRAGAKVDFDLIKKDTKNKNADVLFRIGEAYTLSDKINDPAEAVINIQAGLDIQKVKNNPDYYIAIAMANLIKNDGGAAMTALENALNMGQKTAKIRTLMGRVWYQGKNYPKAQTEFNEAIKADPEYAPAYYYLSSLFTTFGKFPQAAENAKQALNKSEATPAAKLRYIKLATASKDYDGALNILNQIFDTEKDPIKFRLKGYIQTEKGECADGAKNILEFLGQASKERHLASDWGMLGRAYACIKDDAAKKLNDSLAVSNMEIAIEKGDSTFDYSTAIANIYRASKNWIKLAGAYEKNIASSKKGGTAPDYYNLADAYMRSRDYVKADTVYSKAIELYKDSWLFPYMQKARARQYGNPTDTTFSAAPYYDKYIKLSTDAMKADVKNAKYFSEAYGYLGYRALLIEKDTVKATEYMNMALKFDPTNTKAQQVLQSMSGATPATPGTTTPPNNNAPNGASGGGIQPKN</sequence>
<keyword evidence="1" id="KW-0677">Repeat</keyword>
<dbReference type="Proteomes" id="UP000837932">
    <property type="component" value="Unassembled WGS sequence"/>
</dbReference>
<dbReference type="InterPro" id="IPR013105">
    <property type="entry name" value="TPR_2"/>
</dbReference>
<dbReference type="Pfam" id="PF25058">
    <property type="entry name" value="ARM_TT21"/>
    <property type="match status" value="1"/>
</dbReference>
<evidence type="ECO:0000256" key="4">
    <source>
        <dbReference type="SAM" id="MobiDB-lite"/>
    </source>
</evidence>
<dbReference type="EMBL" id="CAKLPY010000001">
    <property type="protein sequence ID" value="CAH0995597.1"/>
    <property type="molecule type" value="Genomic_DNA"/>
</dbReference>
<dbReference type="InterPro" id="IPR019734">
    <property type="entry name" value="TPR_rpt"/>
</dbReference>
<gene>
    <name evidence="6" type="primary">lapB</name>
    <name evidence="6" type="ORF">EMA8858_01720</name>
</gene>